<reference evidence="1 2" key="1">
    <citation type="journal article" date="2019" name="Commun. Biol.">
        <title>The bagworm genome reveals a unique fibroin gene that provides high tensile strength.</title>
        <authorList>
            <person name="Kono N."/>
            <person name="Nakamura H."/>
            <person name="Ohtoshi R."/>
            <person name="Tomita M."/>
            <person name="Numata K."/>
            <person name="Arakawa K."/>
        </authorList>
    </citation>
    <scope>NUCLEOTIDE SEQUENCE [LARGE SCALE GENOMIC DNA]</scope>
</reference>
<evidence type="ECO:0000313" key="1">
    <source>
        <dbReference type="EMBL" id="GBP24902.1"/>
    </source>
</evidence>
<sequence>MISIVKYKEDQLEHHVLENLVFEAPSSMMYRAVFVNSRNYELGSRHVGERSLYIRRAKFAFEADIPYINIMAAYSALVNAAIQQFNRNHRTIPKEEISKKQII</sequence>
<dbReference type="EMBL" id="BGZK01000167">
    <property type="protein sequence ID" value="GBP24902.1"/>
    <property type="molecule type" value="Genomic_DNA"/>
</dbReference>
<dbReference type="Proteomes" id="UP000299102">
    <property type="component" value="Unassembled WGS sequence"/>
</dbReference>
<accession>A0A4C1UFZ8</accession>
<evidence type="ECO:0000313" key="2">
    <source>
        <dbReference type="Proteomes" id="UP000299102"/>
    </source>
</evidence>
<organism evidence="1 2">
    <name type="scientific">Eumeta variegata</name>
    <name type="common">Bagworm moth</name>
    <name type="synonym">Eumeta japonica</name>
    <dbReference type="NCBI Taxonomy" id="151549"/>
    <lineage>
        <taxon>Eukaryota</taxon>
        <taxon>Metazoa</taxon>
        <taxon>Ecdysozoa</taxon>
        <taxon>Arthropoda</taxon>
        <taxon>Hexapoda</taxon>
        <taxon>Insecta</taxon>
        <taxon>Pterygota</taxon>
        <taxon>Neoptera</taxon>
        <taxon>Endopterygota</taxon>
        <taxon>Lepidoptera</taxon>
        <taxon>Glossata</taxon>
        <taxon>Ditrysia</taxon>
        <taxon>Tineoidea</taxon>
        <taxon>Psychidae</taxon>
        <taxon>Oiketicinae</taxon>
        <taxon>Eumeta</taxon>
    </lineage>
</organism>
<dbReference type="AlphaFoldDB" id="A0A4C1UFZ8"/>
<gene>
    <name evidence="1" type="ORF">EVAR_12566_1</name>
</gene>
<name>A0A4C1UFZ8_EUMVA</name>
<keyword evidence="2" id="KW-1185">Reference proteome</keyword>
<comment type="caution">
    <text evidence="1">The sequence shown here is derived from an EMBL/GenBank/DDBJ whole genome shotgun (WGS) entry which is preliminary data.</text>
</comment>
<proteinExistence type="predicted"/>
<protein>
    <submittedName>
        <fullName evidence="1">Uncharacterized protein</fullName>
    </submittedName>
</protein>